<evidence type="ECO:0000313" key="12">
    <source>
        <dbReference type="Proteomes" id="UP001054889"/>
    </source>
</evidence>
<dbReference type="GO" id="GO:0016020">
    <property type="term" value="C:membrane"/>
    <property type="evidence" value="ECO:0007669"/>
    <property type="project" value="UniProtKB-SubCell"/>
</dbReference>
<evidence type="ECO:0000256" key="7">
    <source>
        <dbReference type="ARBA" id="ARBA00022989"/>
    </source>
</evidence>
<dbReference type="InterPro" id="IPR036259">
    <property type="entry name" value="MFS_trans_sf"/>
</dbReference>
<dbReference type="InterPro" id="IPR005829">
    <property type="entry name" value="Sugar_transporter_CS"/>
</dbReference>
<dbReference type="AlphaFoldDB" id="A0AAV5ECC0"/>
<dbReference type="InterPro" id="IPR045262">
    <property type="entry name" value="STP/PLT_plant"/>
</dbReference>
<evidence type="ECO:0000313" key="11">
    <source>
        <dbReference type="EMBL" id="GJN20121.1"/>
    </source>
</evidence>
<evidence type="ECO:0000256" key="1">
    <source>
        <dbReference type="ARBA" id="ARBA00004141"/>
    </source>
</evidence>
<feature type="transmembrane region" description="Helical" evidence="9">
    <location>
        <begin position="161"/>
        <end position="184"/>
    </location>
</feature>
<evidence type="ECO:0000256" key="6">
    <source>
        <dbReference type="ARBA" id="ARBA00022847"/>
    </source>
</evidence>
<feature type="transmembrane region" description="Helical" evidence="9">
    <location>
        <begin position="70"/>
        <end position="93"/>
    </location>
</feature>
<keyword evidence="4" id="KW-0762">Sugar transport</keyword>
<comment type="similarity">
    <text evidence="2">Belongs to the major facilitator superfamily. Sugar transporter (TC 2.A.1.1) family.</text>
</comment>
<dbReference type="PANTHER" id="PTHR23500">
    <property type="entry name" value="SOLUTE CARRIER FAMILY 2, FACILITATED GLUCOSE TRANSPORTER"/>
    <property type="match status" value="1"/>
</dbReference>
<keyword evidence="8 9" id="KW-0472">Membrane</keyword>
<keyword evidence="6" id="KW-0769">Symport</keyword>
<dbReference type="InterPro" id="IPR020846">
    <property type="entry name" value="MFS_dom"/>
</dbReference>
<evidence type="ECO:0000256" key="4">
    <source>
        <dbReference type="ARBA" id="ARBA00022597"/>
    </source>
</evidence>
<keyword evidence="5 9" id="KW-0812">Transmembrane</keyword>
<accession>A0AAV5ECC0</accession>
<dbReference type="PROSITE" id="PS00217">
    <property type="entry name" value="SUGAR_TRANSPORT_2"/>
    <property type="match status" value="1"/>
</dbReference>
<evidence type="ECO:0000256" key="9">
    <source>
        <dbReference type="SAM" id="Phobius"/>
    </source>
</evidence>
<reference evidence="11" key="1">
    <citation type="journal article" date="2018" name="DNA Res.">
        <title>Multiple hybrid de novo genome assembly of finger millet, an orphan allotetraploid crop.</title>
        <authorList>
            <person name="Hatakeyama M."/>
            <person name="Aluri S."/>
            <person name="Balachadran M.T."/>
            <person name="Sivarajan S.R."/>
            <person name="Patrignani A."/>
            <person name="Gruter S."/>
            <person name="Poveda L."/>
            <person name="Shimizu-Inatsugi R."/>
            <person name="Baeten J."/>
            <person name="Francoijs K.J."/>
            <person name="Nataraja K.N."/>
            <person name="Reddy Y.A.N."/>
            <person name="Phadnis S."/>
            <person name="Ravikumar R.L."/>
            <person name="Schlapbach R."/>
            <person name="Sreeman S.M."/>
            <person name="Shimizu K.K."/>
        </authorList>
    </citation>
    <scope>NUCLEOTIDE SEQUENCE</scope>
</reference>
<dbReference type="PROSITE" id="PS50850">
    <property type="entry name" value="MFS"/>
    <property type="match status" value="1"/>
</dbReference>
<evidence type="ECO:0000256" key="5">
    <source>
        <dbReference type="ARBA" id="ARBA00022692"/>
    </source>
</evidence>
<evidence type="ECO:0000256" key="2">
    <source>
        <dbReference type="ARBA" id="ARBA00010992"/>
    </source>
</evidence>
<protein>
    <recommendedName>
        <fullName evidence="10">Major facilitator superfamily (MFS) profile domain-containing protein</fullName>
    </recommendedName>
</protein>
<dbReference type="InterPro" id="IPR003663">
    <property type="entry name" value="Sugar/inositol_transpt"/>
</dbReference>
<evidence type="ECO:0000256" key="8">
    <source>
        <dbReference type="ARBA" id="ARBA00023136"/>
    </source>
</evidence>
<dbReference type="InterPro" id="IPR005828">
    <property type="entry name" value="MFS_sugar_transport-like"/>
</dbReference>
<dbReference type="Gene3D" id="1.20.1250.20">
    <property type="entry name" value="MFS general substrate transporter like domains"/>
    <property type="match status" value="2"/>
</dbReference>
<organism evidence="11 12">
    <name type="scientific">Eleusine coracana subsp. coracana</name>
    <dbReference type="NCBI Taxonomy" id="191504"/>
    <lineage>
        <taxon>Eukaryota</taxon>
        <taxon>Viridiplantae</taxon>
        <taxon>Streptophyta</taxon>
        <taxon>Embryophyta</taxon>
        <taxon>Tracheophyta</taxon>
        <taxon>Spermatophyta</taxon>
        <taxon>Magnoliopsida</taxon>
        <taxon>Liliopsida</taxon>
        <taxon>Poales</taxon>
        <taxon>Poaceae</taxon>
        <taxon>PACMAD clade</taxon>
        <taxon>Chloridoideae</taxon>
        <taxon>Cynodonteae</taxon>
        <taxon>Eleusininae</taxon>
        <taxon>Eleusine</taxon>
    </lineage>
</organism>
<keyword evidence="3" id="KW-0813">Transport</keyword>
<keyword evidence="7 9" id="KW-1133">Transmembrane helix</keyword>
<dbReference type="SUPFAM" id="SSF103473">
    <property type="entry name" value="MFS general substrate transporter"/>
    <property type="match status" value="1"/>
</dbReference>
<proteinExistence type="inferred from homology"/>
<dbReference type="GO" id="GO:0015144">
    <property type="term" value="F:carbohydrate transmembrane transporter activity"/>
    <property type="evidence" value="ECO:0007669"/>
    <property type="project" value="InterPro"/>
</dbReference>
<gene>
    <name evidence="11" type="primary">gb07454</name>
    <name evidence="11" type="ORF">PR202_gb07454</name>
</gene>
<dbReference type="EMBL" id="BQKI01000074">
    <property type="protein sequence ID" value="GJN20121.1"/>
    <property type="molecule type" value="Genomic_DNA"/>
</dbReference>
<evidence type="ECO:0000259" key="10">
    <source>
        <dbReference type="PROSITE" id="PS50850"/>
    </source>
</evidence>
<comment type="caution">
    <text evidence="11">The sequence shown here is derived from an EMBL/GenBank/DDBJ whole genome shotgun (WGS) entry which is preliminary data.</text>
</comment>
<reference evidence="11" key="2">
    <citation type="submission" date="2021-12" db="EMBL/GenBank/DDBJ databases">
        <title>Resequencing data analysis of finger millet.</title>
        <authorList>
            <person name="Hatakeyama M."/>
            <person name="Aluri S."/>
            <person name="Balachadran M.T."/>
            <person name="Sivarajan S.R."/>
            <person name="Poveda L."/>
            <person name="Shimizu-Inatsugi R."/>
            <person name="Schlapbach R."/>
            <person name="Sreeman S.M."/>
            <person name="Shimizu K.K."/>
        </authorList>
    </citation>
    <scope>NUCLEOTIDE SEQUENCE</scope>
</reference>
<name>A0AAV5ECC0_ELECO</name>
<comment type="subcellular location">
    <subcellularLocation>
        <location evidence="1">Membrane</location>
        <topology evidence="1">Multi-pass membrane protein</topology>
    </subcellularLocation>
</comment>
<evidence type="ECO:0000256" key="3">
    <source>
        <dbReference type="ARBA" id="ARBA00022448"/>
    </source>
</evidence>
<dbReference type="Proteomes" id="UP001054889">
    <property type="component" value="Unassembled WGS sequence"/>
</dbReference>
<dbReference type="PRINTS" id="PR00171">
    <property type="entry name" value="SUGRTRNSPORT"/>
</dbReference>
<sequence length="348" mass="38113">MTPFVVLSCAVAGSGGVLFGYDLGISGGVTSMDSFLKRFFPEAYRQKQDSIVSNYCQFNSELLTLFTSSLYIAGLVASLAASSVTGSVGGAAINVPMLLLNRILLGVGLGFTNQSIPLYLSEIAPPKYRGAINNCFELSVSIGVLFANILNYFVAKTTTGWGWRISLSMAAIPAAFLTMGALFVPETPSFIIQCDGDINKARILLQKLRGTTSIQEELDDLVSASKLSRTTRSGINAMNFYAPIMFRTIGLKESASLLSAVVTRLCAIFANVMAIIMVDSPLLHEVSDVHSLRRLDLLDDLFLPETKKLPMEQMDQIWRKHWFWNLVLGVEEEKEQAGENSYTKLLAY</sequence>
<dbReference type="GO" id="GO:0015293">
    <property type="term" value="F:symporter activity"/>
    <property type="evidence" value="ECO:0007669"/>
    <property type="project" value="UniProtKB-KW"/>
</dbReference>
<feature type="domain" description="Major facilitator superfamily (MFS) profile" evidence="10">
    <location>
        <begin position="8"/>
        <end position="348"/>
    </location>
</feature>
<dbReference type="PANTHER" id="PTHR23500:SF334">
    <property type="entry name" value="CARRIER PROTEIN HEX6, PUTATIVE, EXPRESSED-RELATED"/>
    <property type="match status" value="1"/>
</dbReference>
<feature type="transmembrane region" description="Helical" evidence="9">
    <location>
        <begin position="135"/>
        <end position="155"/>
    </location>
</feature>
<keyword evidence="12" id="KW-1185">Reference proteome</keyword>
<dbReference type="Pfam" id="PF00083">
    <property type="entry name" value="Sugar_tr"/>
    <property type="match status" value="1"/>
</dbReference>